<dbReference type="KEGG" id="aiq:Azoinq_01010"/>
<dbReference type="Proteomes" id="UP000683428">
    <property type="component" value="Chromosome"/>
</dbReference>
<gene>
    <name evidence="1" type="ORF">Azoinq_01010</name>
</gene>
<evidence type="ECO:0000313" key="1">
    <source>
        <dbReference type="EMBL" id="QWT49232.1"/>
    </source>
</evidence>
<reference evidence="1" key="1">
    <citation type="submission" date="2020-11" db="EMBL/GenBank/DDBJ databases">
        <title>Azospira inquinata sp. nov.</title>
        <authorList>
            <person name="Moe W.M."/>
            <person name="Mikes M.C."/>
        </authorList>
    </citation>
    <scope>NUCLEOTIDE SEQUENCE</scope>
    <source>
        <strain evidence="1">Azo-3</strain>
    </source>
</reference>
<dbReference type="EMBL" id="CP064782">
    <property type="protein sequence ID" value="QWT49232.1"/>
    <property type="molecule type" value="Genomic_DNA"/>
</dbReference>
<accession>A0A975XUX2</accession>
<sequence>MITLKDSVRDIDRTYLANVEKLRLQLHQIHVAQQENSRLLQAIRLRVLDLHAVLQRRHRATEFLR</sequence>
<name>A0A975XUX2_9RHOO</name>
<dbReference type="AlphaFoldDB" id="A0A975XUX2"/>
<proteinExistence type="predicted"/>
<evidence type="ECO:0000313" key="2">
    <source>
        <dbReference type="Proteomes" id="UP000683428"/>
    </source>
</evidence>
<dbReference type="RefSeq" id="WP_216127782.1">
    <property type="nucleotide sequence ID" value="NZ_CP064782.1"/>
</dbReference>
<organism evidence="1 2">
    <name type="scientific">Azospira inquinata</name>
    <dbReference type="NCBI Taxonomy" id="2785627"/>
    <lineage>
        <taxon>Bacteria</taxon>
        <taxon>Pseudomonadati</taxon>
        <taxon>Pseudomonadota</taxon>
        <taxon>Betaproteobacteria</taxon>
        <taxon>Rhodocyclales</taxon>
        <taxon>Rhodocyclaceae</taxon>
        <taxon>Azospira</taxon>
    </lineage>
</organism>
<keyword evidence="2" id="KW-1185">Reference proteome</keyword>
<protein>
    <submittedName>
        <fullName evidence="1">Uncharacterized protein</fullName>
    </submittedName>
</protein>